<evidence type="ECO:0000313" key="1">
    <source>
        <dbReference type="EMBL" id="DAE09518.1"/>
    </source>
</evidence>
<sequence length="121" mass="13672">MNRLTSESVIENSIHKFSPASGREVSQNQKCKDVEEIAALFSDSLNDDKESRMSELEKLITDNNTDSLTQERTACIREKAEIIVKCASNLHMTMSELTHAMGLLRKACYMAEEIASERARF</sequence>
<proteinExistence type="predicted"/>
<accession>A0A8S5PR09</accession>
<name>A0A8S5PR09_9CAUD</name>
<protein>
    <submittedName>
        <fullName evidence="1">Uncharacterized protein</fullName>
    </submittedName>
</protein>
<organism evidence="1">
    <name type="scientific">Siphoviridae sp. ct96x5</name>
    <dbReference type="NCBI Taxonomy" id="2825367"/>
    <lineage>
        <taxon>Viruses</taxon>
        <taxon>Duplodnaviria</taxon>
        <taxon>Heunggongvirae</taxon>
        <taxon>Uroviricota</taxon>
        <taxon>Caudoviricetes</taxon>
    </lineage>
</organism>
<dbReference type="EMBL" id="BK015488">
    <property type="protein sequence ID" value="DAE09518.1"/>
    <property type="molecule type" value="Genomic_DNA"/>
</dbReference>
<reference evidence="1" key="1">
    <citation type="journal article" date="2021" name="Proc. Natl. Acad. Sci. U.S.A.">
        <title>A Catalog of Tens of Thousands of Viruses from Human Metagenomes Reveals Hidden Associations with Chronic Diseases.</title>
        <authorList>
            <person name="Tisza M.J."/>
            <person name="Buck C.B."/>
        </authorList>
    </citation>
    <scope>NUCLEOTIDE SEQUENCE</scope>
    <source>
        <strain evidence="1">Ct96x5</strain>
    </source>
</reference>